<dbReference type="Bgee" id="ENSCPOG00000032672">
    <property type="expression patterns" value="Expressed in frontal cortex and 12 other cell types or tissues"/>
</dbReference>
<dbReference type="AlphaFoldDB" id="A0A286XQ74"/>
<keyword evidence="2" id="KW-1185">Reference proteome</keyword>
<evidence type="ECO:0000313" key="2">
    <source>
        <dbReference type="Proteomes" id="UP000005447"/>
    </source>
</evidence>
<sequence>YQISTFSDTGSLRITSGAIQATVPAKDILVLLSLSSLEVPKSEIFTTSSYVISML</sequence>
<evidence type="ECO:0000313" key="1">
    <source>
        <dbReference type="Ensembl" id="ENSCPOP00000027678.1"/>
    </source>
</evidence>
<reference evidence="1" key="2">
    <citation type="submission" date="2025-08" db="UniProtKB">
        <authorList>
            <consortium name="Ensembl"/>
        </authorList>
    </citation>
    <scope>IDENTIFICATION</scope>
    <source>
        <strain evidence="1">2N</strain>
    </source>
</reference>
<proteinExistence type="predicted"/>
<reference evidence="1" key="3">
    <citation type="submission" date="2025-09" db="UniProtKB">
        <authorList>
            <consortium name="Ensembl"/>
        </authorList>
    </citation>
    <scope>IDENTIFICATION</scope>
    <source>
        <strain evidence="1">2N</strain>
    </source>
</reference>
<protein>
    <submittedName>
        <fullName evidence="1">Uncharacterized protein</fullName>
    </submittedName>
</protein>
<dbReference type="EMBL" id="AAKN02014977">
    <property type="status" value="NOT_ANNOTATED_CDS"/>
    <property type="molecule type" value="Genomic_DNA"/>
</dbReference>
<accession>A0A286XQ74</accession>
<dbReference type="Proteomes" id="UP000005447">
    <property type="component" value="Unassembled WGS sequence"/>
</dbReference>
<reference evidence="2" key="1">
    <citation type="journal article" date="2011" name="Nature">
        <title>A high-resolution map of human evolutionary constraint using 29 mammals.</title>
        <authorList>
            <person name="Lindblad-Toh K."/>
            <person name="Garber M."/>
            <person name="Zuk O."/>
            <person name="Lin M.F."/>
            <person name="Parker B.J."/>
            <person name="Washietl S."/>
            <person name="Kheradpour P."/>
            <person name="Ernst J."/>
            <person name="Jordan G."/>
            <person name="Mauceli E."/>
            <person name="Ward L.D."/>
            <person name="Lowe C.B."/>
            <person name="Holloway A.K."/>
            <person name="Clamp M."/>
            <person name="Gnerre S."/>
            <person name="Alfoldi J."/>
            <person name="Beal K."/>
            <person name="Chang J."/>
            <person name="Clawson H."/>
            <person name="Cuff J."/>
            <person name="Di Palma F."/>
            <person name="Fitzgerald S."/>
            <person name="Flicek P."/>
            <person name="Guttman M."/>
            <person name="Hubisz M.J."/>
            <person name="Jaffe D.B."/>
            <person name="Jungreis I."/>
            <person name="Kent W.J."/>
            <person name="Kostka D."/>
            <person name="Lara M."/>
            <person name="Martins A.L."/>
            <person name="Massingham T."/>
            <person name="Moltke I."/>
            <person name="Raney B.J."/>
            <person name="Rasmussen M.D."/>
            <person name="Robinson J."/>
            <person name="Stark A."/>
            <person name="Vilella A.J."/>
            <person name="Wen J."/>
            <person name="Xie X."/>
            <person name="Zody M.C."/>
            <person name="Baldwin J."/>
            <person name="Bloom T."/>
            <person name="Chin C.W."/>
            <person name="Heiman D."/>
            <person name="Nicol R."/>
            <person name="Nusbaum C."/>
            <person name="Young S."/>
            <person name="Wilkinson J."/>
            <person name="Worley K.C."/>
            <person name="Kovar C.L."/>
            <person name="Muzny D.M."/>
            <person name="Gibbs R.A."/>
            <person name="Cree A."/>
            <person name="Dihn H.H."/>
            <person name="Fowler G."/>
            <person name="Jhangiani S."/>
            <person name="Joshi V."/>
            <person name="Lee S."/>
            <person name="Lewis L.R."/>
            <person name="Nazareth L.V."/>
            <person name="Okwuonu G."/>
            <person name="Santibanez J."/>
            <person name="Warren W.C."/>
            <person name="Mardis E.R."/>
            <person name="Weinstock G.M."/>
            <person name="Wilson R.K."/>
            <person name="Delehaunty K."/>
            <person name="Dooling D."/>
            <person name="Fronik C."/>
            <person name="Fulton L."/>
            <person name="Fulton B."/>
            <person name="Graves T."/>
            <person name="Minx P."/>
            <person name="Sodergren E."/>
            <person name="Birney E."/>
            <person name="Margulies E.H."/>
            <person name="Herrero J."/>
            <person name="Green E.D."/>
            <person name="Haussler D."/>
            <person name="Siepel A."/>
            <person name="Goldman N."/>
            <person name="Pollard K.S."/>
            <person name="Pedersen J.S."/>
            <person name="Lander E.S."/>
            <person name="Kellis M."/>
        </authorList>
    </citation>
    <scope>NUCLEOTIDE SEQUENCE [LARGE SCALE GENOMIC DNA]</scope>
    <source>
        <strain evidence="2">2N</strain>
    </source>
</reference>
<dbReference type="VEuPathDB" id="HostDB:ENSCPOG00000032672"/>
<dbReference type="GeneTree" id="ENSGT00520000058554"/>
<name>A0A286XQ74_CAVPO</name>
<dbReference type="Ensembl" id="ENSCPOT00000035567.1">
    <property type="protein sequence ID" value="ENSCPOP00000027678.1"/>
    <property type="gene ID" value="ENSCPOG00000032672.1"/>
</dbReference>
<organism evidence="1 2">
    <name type="scientific">Cavia porcellus</name>
    <name type="common">Guinea pig</name>
    <dbReference type="NCBI Taxonomy" id="10141"/>
    <lineage>
        <taxon>Eukaryota</taxon>
        <taxon>Metazoa</taxon>
        <taxon>Chordata</taxon>
        <taxon>Craniata</taxon>
        <taxon>Vertebrata</taxon>
        <taxon>Euteleostomi</taxon>
        <taxon>Mammalia</taxon>
        <taxon>Eutheria</taxon>
        <taxon>Euarchontoglires</taxon>
        <taxon>Glires</taxon>
        <taxon>Rodentia</taxon>
        <taxon>Hystricomorpha</taxon>
        <taxon>Caviidae</taxon>
        <taxon>Cavia</taxon>
    </lineage>
</organism>
<dbReference type="InParanoid" id="A0A286XQ74"/>